<feature type="transmembrane region" description="Helical" evidence="1">
    <location>
        <begin position="12"/>
        <end position="33"/>
    </location>
</feature>
<dbReference type="AlphaFoldDB" id="A0A0G0RN68"/>
<sequence>MENLKVFIKQKLEIIFLTLFLTAYAFAGISVSLNRFWQFNSFWYDFGIFDETVWELSRFQLPYIEQLNPPNGIVVWGDHLNPSAILLTPFYWITDKPEIILIAQVLFVVASAIVIYKISRKLIKNHFARVALIMSYLGFVGMQNAIYTDVHNIVFAILPLSLTFWAIYEKRWKLYWLFLMLTLGFQETLASVVIGIGIFLIIKDRKLFKIAFTTIILGLLWGIVSTKIIMPAFAGHSYSYNPTIPSNLYNLVTGLFFPASMKLRAIVVAYATFGFMPILSISAAPLIFEHFLERFVFNVAGTRWDLGFHYNVLLSPIMALATLEVLLILQKRKIPNLLITIWAVITIMGVIFIHRFYYHGPLMLATDPIFYQQLKQTDFLNEFAENIPKNGLIMAQNNIASHLTHNSVILLHTNYEDINPDTVALDLRGGQNANDFFPLTEDDANKLAEDLKLDQNYQIIYQKGRQVIFTKK</sequence>
<feature type="transmembrane region" description="Helical" evidence="1">
    <location>
        <begin position="130"/>
        <end position="147"/>
    </location>
</feature>
<protein>
    <recommendedName>
        <fullName evidence="4">DUF2079 domain-containing protein</fullName>
    </recommendedName>
</protein>
<organism evidence="2 3">
    <name type="scientific">Candidatus Curtissbacteria bacterium GW2011_GWA1_40_16</name>
    <dbReference type="NCBI Taxonomy" id="1618405"/>
    <lineage>
        <taxon>Bacteria</taxon>
        <taxon>Candidatus Curtissiibacteriota</taxon>
    </lineage>
</organism>
<dbReference type="EMBL" id="LBYI01000001">
    <property type="protein sequence ID" value="KKR51341.1"/>
    <property type="molecule type" value="Genomic_DNA"/>
</dbReference>
<feature type="transmembrane region" description="Helical" evidence="1">
    <location>
        <begin position="308"/>
        <end position="329"/>
    </location>
</feature>
<evidence type="ECO:0000313" key="3">
    <source>
        <dbReference type="Proteomes" id="UP000034531"/>
    </source>
</evidence>
<reference evidence="2 3" key="1">
    <citation type="journal article" date="2015" name="Nature">
        <title>rRNA introns, odd ribosomes, and small enigmatic genomes across a large radiation of phyla.</title>
        <authorList>
            <person name="Brown C.T."/>
            <person name="Hug L.A."/>
            <person name="Thomas B.C."/>
            <person name="Sharon I."/>
            <person name="Castelle C.J."/>
            <person name="Singh A."/>
            <person name="Wilkins M.J."/>
            <person name="Williams K.H."/>
            <person name="Banfield J.F."/>
        </authorList>
    </citation>
    <scope>NUCLEOTIDE SEQUENCE [LARGE SCALE GENOMIC DNA]</scope>
</reference>
<accession>A0A0G0RN68</accession>
<name>A0A0G0RN68_9BACT</name>
<feature type="transmembrane region" description="Helical" evidence="1">
    <location>
        <begin position="336"/>
        <end position="358"/>
    </location>
</feature>
<evidence type="ECO:0000256" key="1">
    <source>
        <dbReference type="SAM" id="Phobius"/>
    </source>
</evidence>
<keyword evidence="1" id="KW-0812">Transmembrane</keyword>
<dbReference type="Pfam" id="PF09852">
    <property type="entry name" value="DUF2079"/>
    <property type="match status" value="1"/>
</dbReference>
<feature type="transmembrane region" description="Helical" evidence="1">
    <location>
        <begin position="207"/>
        <end position="224"/>
    </location>
</feature>
<evidence type="ECO:0000313" key="2">
    <source>
        <dbReference type="EMBL" id="KKR51341.1"/>
    </source>
</evidence>
<feature type="transmembrane region" description="Helical" evidence="1">
    <location>
        <begin position="265"/>
        <end position="288"/>
    </location>
</feature>
<evidence type="ECO:0008006" key="4">
    <source>
        <dbReference type="Google" id="ProtNLM"/>
    </source>
</evidence>
<keyword evidence="1" id="KW-0472">Membrane</keyword>
<gene>
    <name evidence="2" type="ORF">UT84_C0001G0026</name>
</gene>
<proteinExistence type="predicted"/>
<dbReference type="Proteomes" id="UP000034531">
    <property type="component" value="Unassembled WGS sequence"/>
</dbReference>
<keyword evidence="1" id="KW-1133">Transmembrane helix</keyword>
<feature type="transmembrane region" description="Helical" evidence="1">
    <location>
        <begin position="153"/>
        <end position="168"/>
    </location>
</feature>
<dbReference type="InterPro" id="IPR018650">
    <property type="entry name" value="STSV1_Orf64"/>
</dbReference>
<feature type="transmembrane region" description="Helical" evidence="1">
    <location>
        <begin position="175"/>
        <end position="201"/>
    </location>
</feature>
<comment type="caution">
    <text evidence="2">The sequence shown here is derived from an EMBL/GenBank/DDBJ whole genome shotgun (WGS) entry which is preliminary data.</text>
</comment>
<feature type="transmembrane region" description="Helical" evidence="1">
    <location>
        <begin position="99"/>
        <end position="118"/>
    </location>
</feature>